<comment type="caution">
    <text evidence="2">The sequence shown here is derived from an EMBL/GenBank/DDBJ whole genome shotgun (WGS) entry which is preliminary data.</text>
</comment>
<organism evidence="2 3">
    <name type="scientific">Cloacibacterium rupense</name>
    <dbReference type="NCBI Taxonomy" id="517423"/>
    <lineage>
        <taxon>Bacteria</taxon>
        <taxon>Pseudomonadati</taxon>
        <taxon>Bacteroidota</taxon>
        <taxon>Flavobacteriia</taxon>
        <taxon>Flavobacteriales</taxon>
        <taxon>Weeksellaceae</taxon>
    </lineage>
</organism>
<name>A0ABQ2NKH6_9FLAO</name>
<evidence type="ECO:0000313" key="3">
    <source>
        <dbReference type="Proteomes" id="UP000620064"/>
    </source>
</evidence>
<dbReference type="Proteomes" id="UP000620064">
    <property type="component" value="Unassembled WGS sequence"/>
</dbReference>
<feature type="transmembrane region" description="Helical" evidence="1">
    <location>
        <begin position="91"/>
        <end position="111"/>
    </location>
</feature>
<feature type="transmembrane region" description="Helical" evidence="1">
    <location>
        <begin position="5"/>
        <end position="24"/>
    </location>
</feature>
<keyword evidence="3" id="KW-1185">Reference proteome</keyword>
<proteinExistence type="predicted"/>
<protein>
    <submittedName>
        <fullName evidence="2">Uncharacterized protein</fullName>
    </submittedName>
</protein>
<evidence type="ECO:0000256" key="1">
    <source>
        <dbReference type="SAM" id="Phobius"/>
    </source>
</evidence>
<keyword evidence="1" id="KW-0812">Transmembrane</keyword>
<keyword evidence="1" id="KW-0472">Membrane</keyword>
<feature type="transmembrane region" description="Helical" evidence="1">
    <location>
        <begin position="30"/>
        <end position="53"/>
    </location>
</feature>
<feature type="transmembrane region" description="Helical" evidence="1">
    <location>
        <begin position="60"/>
        <end position="79"/>
    </location>
</feature>
<dbReference type="RefSeq" id="WP_188617989.1">
    <property type="nucleotide sequence ID" value="NZ_BMLV01000004.1"/>
</dbReference>
<keyword evidence="1" id="KW-1133">Transmembrane helix</keyword>
<evidence type="ECO:0000313" key="2">
    <source>
        <dbReference type="EMBL" id="GGP05142.1"/>
    </source>
</evidence>
<reference evidence="3" key="1">
    <citation type="journal article" date="2019" name="Int. J. Syst. Evol. Microbiol.">
        <title>The Global Catalogue of Microorganisms (GCM) 10K type strain sequencing project: providing services to taxonomists for standard genome sequencing and annotation.</title>
        <authorList>
            <consortium name="The Broad Institute Genomics Platform"/>
            <consortium name="The Broad Institute Genome Sequencing Center for Infectious Disease"/>
            <person name="Wu L."/>
            <person name="Ma J."/>
        </authorList>
    </citation>
    <scope>NUCLEOTIDE SEQUENCE [LARGE SCALE GENOMIC DNA]</scope>
    <source>
        <strain evidence="3">CGMCC 1.7656</strain>
    </source>
</reference>
<accession>A0ABQ2NKH6</accession>
<dbReference type="EMBL" id="BMLV01000004">
    <property type="protein sequence ID" value="GGP05142.1"/>
    <property type="molecule type" value="Genomic_DNA"/>
</dbReference>
<sequence length="120" mass="14362">MKNNILWIGFVVVMMVHLIIWTQVEHLAPLLLIKFYVFLSVMFLMLITVINIINRTVPEFLGLSFIGIILLKFVLMYLIRMKLDFEQVPHYKFHFIIPYFVLTGLLTYYTIQLLNQEKKH</sequence>
<gene>
    <name evidence="2" type="ORF">GCM10010992_20160</name>
</gene>